<reference evidence="3 4" key="1">
    <citation type="journal article" date="2020" name="ISME J.">
        <title>Enrichment and physiological characterization of a novel comammox Nitrospira indicates ammonium inhibition of complete nitrification.</title>
        <authorList>
            <person name="Sakoula D."/>
            <person name="Koch H."/>
            <person name="Frank J."/>
            <person name="Jetten M.S.M."/>
            <person name="van Kessel M.A.H.J."/>
            <person name="Lucker S."/>
        </authorList>
    </citation>
    <scope>NUCLEOTIDE SEQUENCE [LARGE SCALE GENOMIC DNA]</scope>
    <source>
        <strain evidence="3">Comreactor17</strain>
    </source>
</reference>
<dbReference type="EMBL" id="CP047423">
    <property type="protein sequence ID" value="QPD02856.1"/>
    <property type="molecule type" value="Genomic_DNA"/>
</dbReference>
<gene>
    <name evidence="3" type="ORF">Nkreftii_000630</name>
</gene>
<evidence type="ECO:0000313" key="4">
    <source>
        <dbReference type="Proteomes" id="UP000593737"/>
    </source>
</evidence>
<evidence type="ECO:0000313" key="3">
    <source>
        <dbReference type="EMBL" id="QPD02856.1"/>
    </source>
</evidence>
<protein>
    <recommendedName>
        <fullName evidence="2">Barstar (barnase inhibitor) domain-containing protein</fullName>
    </recommendedName>
</protein>
<dbReference type="AlphaFoldDB" id="A0A7S8FBX6"/>
<dbReference type="CDD" id="cd05141">
    <property type="entry name" value="Barstar_evA4336-like"/>
    <property type="match status" value="1"/>
</dbReference>
<name>A0A7S8FBX6_9BACT</name>
<dbReference type="InterPro" id="IPR035905">
    <property type="entry name" value="Barstar-like_sf"/>
</dbReference>
<dbReference type="Pfam" id="PF01337">
    <property type="entry name" value="Barstar"/>
    <property type="match status" value="1"/>
</dbReference>
<dbReference type="Proteomes" id="UP000593737">
    <property type="component" value="Chromosome"/>
</dbReference>
<sequence>MSLQPTFDTHLTSAIPPWSMLLVIPDGDSALSFVKAPPGFALCIIQGKKCGQVSDLLTEFARALDFPDYFGHNWDALEECLADFDWLPAKGYILLITDAHAVLPDDEDEYDTLLEVLSDAGEAWSKGQTADGRRAPFHGVFVVPEQDKSKRKRWELEEFFLDKRKPPRAKPARKRSAKTSK</sequence>
<dbReference type="Gene3D" id="3.30.370.10">
    <property type="entry name" value="Barstar-like"/>
    <property type="match status" value="1"/>
</dbReference>
<accession>A0A7S8FBX6</accession>
<dbReference type="SUPFAM" id="SSF52038">
    <property type="entry name" value="Barstar-related"/>
    <property type="match status" value="1"/>
</dbReference>
<proteinExistence type="inferred from homology"/>
<comment type="similarity">
    <text evidence="1">Belongs to the barstar family.</text>
</comment>
<evidence type="ECO:0000256" key="1">
    <source>
        <dbReference type="ARBA" id="ARBA00006845"/>
    </source>
</evidence>
<organism evidence="3 4">
    <name type="scientific">Candidatus Nitrospira kreftii</name>
    <dbReference type="NCBI Taxonomy" id="2652173"/>
    <lineage>
        <taxon>Bacteria</taxon>
        <taxon>Pseudomonadati</taxon>
        <taxon>Nitrospirota</taxon>
        <taxon>Nitrospiria</taxon>
        <taxon>Nitrospirales</taxon>
        <taxon>Nitrospiraceae</taxon>
        <taxon>Nitrospira</taxon>
    </lineage>
</organism>
<dbReference type="KEGG" id="nkf:Nkreftii_000630"/>
<dbReference type="InterPro" id="IPR000468">
    <property type="entry name" value="Barstar"/>
</dbReference>
<evidence type="ECO:0000259" key="2">
    <source>
        <dbReference type="Pfam" id="PF01337"/>
    </source>
</evidence>
<feature type="domain" description="Barstar (barnase inhibitor)" evidence="2">
    <location>
        <begin position="42"/>
        <end position="129"/>
    </location>
</feature>